<dbReference type="FunFam" id="1.10.10.10:FF:000001">
    <property type="entry name" value="LysR family transcriptional regulator"/>
    <property type="match status" value="1"/>
</dbReference>
<dbReference type="InterPro" id="IPR036388">
    <property type="entry name" value="WH-like_DNA-bd_sf"/>
</dbReference>
<dbReference type="PANTHER" id="PTHR30579:SF7">
    <property type="entry name" value="HTH-TYPE TRANSCRIPTIONAL REGULATOR LRHA-RELATED"/>
    <property type="match status" value="1"/>
</dbReference>
<comment type="similarity">
    <text evidence="1">Belongs to the LysR transcriptional regulatory family.</text>
</comment>
<organism evidence="6 7">
    <name type="scientific">Donghicola eburneus</name>
    <dbReference type="NCBI Taxonomy" id="393278"/>
    <lineage>
        <taxon>Bacteria</taxon>
        <taxon>Pseudomonadati</taxon>
        <taxon>Pseudomonadota</taxon>
        <taxon>Alphaproteobacteria</taxon>
        <taxon>Rhodobacterales</taxon>
        <taxon>Roseobacteraceae</taxon>
        <taxon>Donghicola</taxon>
    </lineage>
</organism>
<dbReference type="Pfam" id="PF00126">
    <property type="entry name" value="HTH_1"/>
    <property type="match status" value="1"/>
</dbReference>
<evidence type="ECO:0000256" key="1">
    <source>
        <dbReference type="ARBA" id="ARBA00009437"/>
    </source>
</evidence>
<dbReference type="Pfam" id="PF03466">
    <property type="entry name" value="LysR_substrate"/>
    <property type="match status" value="1"/>
</dbReference>
<protein>
    <recommendedName>
        <fullName evidence="5">HTH lysR-type domain-containing protein</fullName>
    </recommendedName>
</protein>
<dbReference type="InterPro" id="IPR005119">
    <property type="entry name" value="LysR_subst-bd"/>
</dbReference>
<accession>A0A1M4N1G6</accession>
<dbReference type="SUPFAM" id="SSF53850">
    <property type="entry name" value="Periplasmic binding protein-like II"/>
    <property type="match status" value="1"/>
</dbReference>
<dbReference type="Gene3D" id="3.40.190.10">
    <property type="entry name" value="Periplasmic binding protein-like II"/>
    <property type="match status" value="2"/>
</dbReference>
<dbReference type="GO" id="GO:0003700">
    <property type="term" value="F:DNA-binding transcription factor activity"/>
    <property type="evidence" value="ECO:0007669"/>
    <property type="project" value="InterPro"/>
</dbReference>
<feature type="domain" description="HTH lysR-type" evidence="5">
    <location>
        <begin position="5"/>
        <end position="62"/>
    </location>
</feature>
<keyword evidence="3" id="KW-0238">DNA-binding</keyword>
<dbReference type="Proteomes" id="UP000184085">
    <property type="component" value="Unassembled WGS sequence"/>
</dbReference>
<keyword evidence="4" id="KW-0804">Transcription</keyword>
<gene>
    <name evidence="6" type="ORF">KARMA_2888</name>
</gene>
<evidence type="ECO:0000313" key="6">
    <source>
        <dbReference type="EMBL" id="SCM68663.1"/>
    </source>
</evidence>
<evidence type="ECO:0000256" key="2">
    <source>
        <dbReference type="ARBA" id="ARBA00023015"/>
    </source>
</evidence>
<sequence length="284" mass="31410">MARNLDLTALRSFVAVADAGGVTRAAGFLNLTQSAVSMQLKRLEESLATNLLDRTARQIALTPAGEKLLGYARRMLELNDEVWSRLTDDVYEGEIVLGVPHDIVYPAIPRVLQQFNSEFPRMRVQLISLYTKGLKVAYSRGECDIILTTEDGVSDGGETLKTLPLLWIGAPGGSAWRQRPLRLAFGRHCIFRAGVIRRVEEAGIPWELAVESEMDRAIEATVSADLALNAMLEGTEPPHLERVQHKGALPELPSKKINMYLSDAIKGEAGLRMADLLRQAYDQM</sequence>
<dbReference type="EMBL" id="FMJB01000057">
    <property type="protein sequence ID" value="SCM68663.1"/>
    <property type="molecule type" value="Genomic_DNA"/>
</dbReference>
<dbReference type="InterPro" id="IPR036390">
    <property type="entry name" value="WH_DNA-bd_sf"/>
</dbReference>
<evidence type="ECO:0000313" key="7">
    <source>
        <dbReference type="Proteomes" id="UP000184085"/>
    </source>
</evidence>
<dbReference type="PANTHER" id="PTHR30579">
    <property type="entry name" value="TRANSCRIPTIONAL REGULATOR"/>
    <property type="match status" value="1"/>
</dbReference>
<evidence type="ECO:0000256" key="4">
    <source>
        <dbReference type="ARBA" id="ARBA00023163"/>
    </source>
</evidence>
<dbReference type="InterPro" id="IPR050176">
    <property type="entry name" value="LTTR"/>
</dbReference>
<dbReference type="RefSeq" id="WP_072707440.1">
    <property type="nucleotide sequence ID" value="NZ_FMJB01000057.1"/>
</dbReference>
<dbReference type="SUPFAM" id="SSF46785">
    <property type="entry name" value="Winged helix' DNA-binding domain"/>
    <property type="match status" value="1"/>
</dbReference>
<dbReference type="InterPro" id="IPR000847">
    <property type="entry name" value="LysR_HTH_N"/>
</dbReference>
<dbReference type="PRINTS" id="PR00039">
    <property type="entry name" value="HTHLYSR"/>
</dbReference>
<dbReference type="AlphaFoldDB" id="A0A1M4N1G6"/>
<keyword evidence="2" id="KW-0805">Transcription regulation</keyword>
<keyword evidence="7" id="KW-1185">Reference proteome</keyword>
<proteinExistence type="inferred from homology"/>
<dbReference type="PROSITE" id="PS50931">
    <property type="entry name" value="HTH_LYSR"/>
    <property type="match status" value="1"/>
</dbReference>
<dbReference type="GO" id="GO:0003677">
    <property type="term" value="F:DNA binding"/>
    <property type="evidence" value="ECO:0007669"/>
    <property type="project" value="UniProtKB-KW"/>
</dbReference>
<dbReference type="Gene3D" id="1.10.10.10">
    <property type="entry name" value="Winged helix-like DNA-binding domain superfamily/Winged helix DNA-binding domain"/>
    <property type="match status" value="1"/>
</dbReference>
<name>A0A1M4N1G6_9RHOB</name>
<reference evidence="6" key="1">
    <citation type="submission" date="2016-09" db="EMBL/GenBank/DDBJ databases">
        <authorList>
            <person name="Capua I."/>
            <person name="De Benedictis P."/>
            <person name="Joannis T."/>
            <person name="Lombin L.H."/>
            <person name="Cattoli G."/>
        </authorList>
    </citation>
    <scope>NUCLEOTIDE SEQUENCE [LARGE SCALE GENOMIC DNA]</scope>
    <source>
        <strain evidence="6">KarMa</strain>
    </source>
</reference>
<evidence type="ECO:0000256" key="3">
    <source>
        <dbReference type="ARBA" id="ARBA00023125"/>
    </source>
</evidence>
<evidence type="ECO:0000259" key="5">
    <source>
        <dbReference type="PROSITE" id="PS50931"/>
    </source>
</evidence>